<sequence length="206" mass="23340">MSAYQKINEMITARLIERVEASSGELPWKKPWTSFSLMPRNLISKKPYRGVNVFLLHMLGYASPYFLSFKQVTALGGAVRKGEKSCPVVFWRFVDSKEDDSEAKGYAMLRYYRVFNVEQCDGLPESKVPVVEIPKREHTPLEIAEQLVASMPDCPVIKHGCRQASYSPALDRVAMPDPEVFHSGESYYAALFHELAHYADTGIMPN</sequence>
<gene>
    <name evidence="3" type="primary">traC_11</name>
    <name evidence="3" type="ORF">PDESU_06278</name>
</gene>
<evidence type="ECO:0000313" key="4">
    <source>
        <dbReference type="Proteomes" id="UP000366872"/>
    </source>
</evidence>
<reference evidence="3 4" key="1">
    <citation type="submission" date="2019-04" db="EMBL/GenBank/DDBJ databases">
        <authorList>
            <person name="Van Vliet M D."/>
        </authorList>
    </citation>
    <scope>NUCLEOTIDE SEQUENCE [LARGE SCALE GENOMIC DNA]</scope>
    <source>
        <strain evidence="3 4">F1</strain>
    </source>
</reference>
<keyword evidence="4" id="KW-1185">Reference proteome</keyword>
<dbReference type="Pfam" id="PF18818">
    <property type="entry name" value="MPTase-PolyVal"/>
    <property type="match status" value="1"/>
</dbReference>
<protein>
    <submittedName>
        <fullName evidence="3">DNA primase TraC</fullName>
    </submittedName>
</protein>
<feature type="domain" description="Polyvalent protein metallopeptidase" evidence="2">
    <location>
        <begin position="156"/>
        <end position="199"/>
    </location>
</feature>
<dbReference type="AlphaFoldDB" id="A0A6C2UEP2"/>
<organism evidence="3 4">
    <name type="scientific">Pontiella desulfatans</name>
    <dbReference type="NCBI Taxonomy" id="2750659"/>
    <lineage>
        <taxon>Bacteria</taxon>
        <taxon>Pseudomonadati</taxon>
        <taxon>Kiritimatiellota</taxon>
        <taxon>Kiritimatiellia</taxon>
        <taxon>Kiritimatiellales</taxon>
        <taxon>Pontiellaceae</taxon>
        <taxon>Pontiella</taxon>
    </lineage>
</organism>
<evidence type="ECO:0000259" key="2">
    <source>
        <dbReference type="Pfam" id="PF18818"/>
    </source>
</evidence>
<dbReference type="InterPro" id="IPR041459">
    <property type="entry name" value="MPTase-PolyVal"/>
</dbReference>
<dbReference type="EMBL" id="CAAHFG010000005">
    <property type="protein sequence ID" value="VGO17676.1"/>
    <property type="molecule type" value="Genomic_DNA"/>
</dbReference>
<accession>A0A6C2UEP2</accession>
<proteinExistence type="predicted"/>
<evidence type="ECO:0000313" key="3">
    <source>
        <dbReference type="EMBL" id="VGO17676.1"/>
    </source>
</evidence>
<name>A0A6C2UEP2_PONDE</name>
<dbReference type="Pfam" id="PF08401">
    <property type="entry name" value="ArdcN"/>
    <property type="match status" value="1"/>
</dbReference>
<dbReference type="RefSeq" id="WP_136083164.1">
    <property type="nucleotide sequence ID" value="NZ_CAAHFG010000005.1"/>
</dbReference>
<dbReference type="InterPro" id="IPR013610">
    <property type="entry name" value="ArdC_N"/>
</dbReference>
<dbReference type="Proteomes" id="UP000366872">
    <property type="component" value="Unassembled WGS sequence"/>
</dbReference>
<dbReference type="GO" id="GO:0003697">
    <property type="term" value="F:single-stranded DNA binding"/>
    <property type="evidence" value="ECO:0007669"/>
    <property type="project" value="InterPro"/>
</dbReference>
<feature type="domain" description="N-terminal" evidence="1">
    <location>
        <begin position="6"/>
        <end position="115"/>
    </location>
</feature>
<evidence type="ECO:0000259" key="1">
    <source>
        <dbReference type="Pfam" id="PF08401"/>
    </source>
</evidence>